<reference evidence="8" key="2">
    <citation type="submission" date="2021-09" db="EMBL/GenBank/DDBJ databases">
        <authorList>
            <person name="Jia N."/>
            <person name="Wang J."/>
            <person name="Shi W."/>
            <person name="Du L."/>
            <person name="Sun Y."/>
            <person name="Zhan W."/>
            <person name="Jiang J."/>
            <person name="Wang Q."/>
            <person name="Zhang B."/>
            <person name="Ji P."/>
            <person name="Sakyi L.B."/>
            <person name="Cui X."/>
            <person name="Yuan T."/>
            <person name="Jiang B."/>
            <person name="Yang W."/>
            <person name="Lam T.T.-Y."/>
            <person name="Chang Q."/>
            <person name="Ding S."/>
            <person name="Wang X."/>
            <person name="Zhu J."/>
            <person name="Ruan X."/>
            <person name="Zhao L."/>
            <person name="Wei J."/>
            <person name="Que T."/>
            <person name="Du C."/>
            <person name="Cheng J."/>
            <person name="Dai P."/>
            <person name="Han X."/>
            <person name="Huang E."/>
            <person name="Gao Y."/>
            <person name="Liu J."/>
            <person name="Shao H."/>
            <person name="Ye R."/>
            <person name="Li L."/>
            <person name="Wei W."/>
            <person name="Wang X."/>
            <person name="Wang C."/>
            <person name="Huo Q."/>
            <person name="Li W."/>
            <person name="Guo W."/>
            <person name="Chen H."/>
            <person name="Chen S."/>
            <person name="Zhou L."/>
            <person name="Zhou L."/>
            <person name="Ni X."/>
            <person name="Tian J."/>
            <person name="Zhou Y."/>
            <person name="Sheng Y."/>
            <person name="Liu T."/>
            <person name="Pan Y."/>
            <person name="Xia L."/>
            <person name="Li J."/>
            <person name="Zhao F."/>
            <person name="Cao W."/>
        </authorList>
    </citation>
    <scope>NUCLEOTIDE SEQUENCE</scope>
    <source>
        <strain evidence="8">Rsan-2018</strain>
        <tissue evidence="8">Larvae</tissue>
    </source>
</reference>
<dbReference type="AlphaFoldDB" id="A0A9D4T662"/>
<feature type="domain" description="THAP-type" evidence="7">
    <location>
        <begin position="1"/>
        <end position="96"/>
    </location>
</feature>
<keyword evidence="2 5" id="KW-0863">Zinc-finger</keyword>
<evidence type="ECO:0000313" key="9">
    <source>
        <dbReference type="Proteomes" id="UP000821837"/>
    </source>
</evidence>
<comment type="caution">
    <text evidence="8">The sequence shown here is derived from an EMBL/GenBank/DDBJ whole genome shotgun (WGS) entry which is preliminary data.</text>
</comment>
<dbReference type="Pfam" id="PF05485">
    <property type="entry name" value="THAP"/>
    <property type="match status" value="1"/>
</dbReference>
<keyword evidence="4 5" id="KW-0238">DNA-binding</keyword>
<keyword evidence="1" id="KW-0479">Metal-binding</keyword>
<dbReference type="Proteomes" id="UP000821837">
    <property type="component" value="Chromosome 11"/>
</dbReference>
<evidence type="ECO:0000256" key="1">
    <source>
        <dbReference type="ARBA" id="ARBA00022723"/>
    </source>
</evidence>
<dbReference type="PROSITE" id="PS50950">
    <property type="entry name" value="ZF_THAP"/>
    <property type="match status" value="1"/>
</dbReference>
<sequence length="257" mass="29474">MSARRRNYCFAPRCRTGYSRVEDAPKAFNVPRDAERRREWERNLHRAKLDESCAVCELRFEPRFVIRDFVHLIDGKEARIPRDKPLLTEDAVPTILANLPKYLTKTTPNSRKKRKKCESDDAPLNKRSRSTLPCNPSDFAAPETSGINHDSQKEGVTAEGHHCFSFLFGLKVPSKYWSSHQLPDLEGVLYCTSTYLEEGVVTSDKMFLCDKQPDEDQPPPLCYDISIPERSAETQLFLNRSSLRILGLPGMLRAARW</sequence>
<name>A0A9D4T662_RHISA</name>
<evidence type="ECO:0000259" key="7">
    <source>
        <dbReference type="PROSITE" id="PS50950"/>
    </source>
</evidence>
<evidence type="ECO:0000256" key="6">
    <source>
        <dbReference type="SAM" id="MobiDB-lite"/>
    </source>
</evidence>
<dbReference type="SUPFAM" id="SSF57716">
    <property type="entry name" value="Glucocorticoid receptor-like (DNA-binding domain)"/>
    <property type="match status" value="1"/>
</dbReference>
<dbReference type="GO" id="GO:0008270">
    <property type="term" value="F:zinc ion binding"/>
    <property type="evidence" value="ECO:0007669"/>
    <property type="project" value="UniProtKB-KW"/>
</dbReference>
<dbReference type="InterPro" id="IPR006612">
    <property type="entry name" value="THAP_Znf"/>
</dbReference>
<evidence type="ECO:0000256" key="3">
    <source>
        <dbReference type="ARBA" id="ARBA00022833"/>
    </source>
</evidence>
<feature type="region of interest" description="Disordered" evidence="6">
    <location>
        <begin position="103"/>
        <end position="153"/>
    </location>
</feature>
<keyword evidence="9" id="KW-1185">Reference proteome</keyword>
<accession>A0A9D4T662</accession>
<dbReference type="GO" id="GO:0003677">
    <property type="term" value="F:DNA binding"/>
    <property type="evidence" value="ECO:0007669"/>
    <property type="project" value="UniProtKB-UniRule"/>
</dbReference>
<proteinExistence type="predicted"/>
<evidence type="ECO:0000256" key="2">
    <source>
        <dbReference type="ARBA" id="ARBA00022771"/>
    </source>
</evidence>
<reference evidence="8" key="1">
    <citation type="journal article" date="2020" name="Cell">
        <title>Large-Scale Comparative Analyses of Tick Genomes Elucidate Their Genetic Diversity and Vector Capacities.</title>
        <authorList>
            <consortium name="Tick Genome and Microbiome Consortium (TIGMIC)"/>
            <person name="Jia N."/>
            <person name="Wang J."/>
            <person name="Shi W."/>
            <person name="Du L."/>
            <person name="Sun Y."/>
            <person name="Zhan W."/>
            <person name="Jiang J.F."/>
            <person name="Wang Q."/>
            <person name="Zhang B."/>
            <person name="Ji P."/>
            <person name="Bell-Sakyi L."/>
            <person name="Cui X.M."/>
            <person name="Yuan T.T."/>
            <person name="Jiang B.G."/>
            <person name="Yang W.F."/>
            <person name="Lam T.T."/>
            <person name="Chang Q.C."/>
            <person name="Ding S.J."/>
            <person name="Wang X.J."/>
            <person name="Zhu J.G."/>
            <person name="Ruan X.D."/>
            <person name="Zhao L."/>
            <person name="Wei J.T."/>
            <person name="Ye R.Z."/>
            <person name="Que T.C."/>
            <person name="Du C.H."/>
            <person name="Zhou Y.H."/>
            <person name="Cheng J.X."/>
            <person name="Dai P.F."/>
            <person name="Guo W.B."/>
            <person name="Han X.H."/>
            <person name="Huang E.J."/>
            <person name="Li L.F."/>
            <person name="Wei W."/>
            <person name="Gao Y.C."/>
            <person name="Liu J.Z."/>
            <person name="Shao H.Z."/>
            <person name="Wang X."/>
            <person name="Wang C.C."/>
            <person name="Yang T.C."/>
            <person name="Huo Q.B."/>
            <person name="Li W."/>
            <person name="Chen H.Y."/>
            <person name="Chen S.E."/>
            <person name="Zhou L.G."/>
            <person name="Ni X.B."/>
            <person name="Tian J.H."/>
            <person name="Sheng Y."/>
            <person name="Liu T."/>
            <person name="Pan Y.S."/>
            <person name="Xia L.Y."/>
            <person name="Li J."/>
            <person name="Zhao F."/>
            <person name="Cao W.C."/>
        </authorList>
    </citation>
    <scope>NUCLEOTIDE SEQUENCE</scope>
    <source>
        <strain evidence="8">Rsan-2018</strain>
    </source>
</reference>
<evidence type="ECO:0000256" key="5">
    <source>
        <dbReference type="PROSITE-ProRule" id="PRU00309"/>
    </source>
</evidence>
<gene>
    <name evidence="8" type="ORF">HPB52_020503</name>
</gene>
<dbReference type="VEuPathDB" id="VectorBase:RSAN_049766"/>
<dbReference type="EMBL" id="JABSTV010001247">
    <property type="protein sequence ID" value="KAH7973023.1"/>
    <property type="molecule type" value="Genomic_DNA"/>
</dbReference>
<protein>
    <recommendedName>
        <fullName evidence="7">THAP-type domain-containing protein</fullName>
    </recommendedName>
</protein>
<evidence type="ECO:0000256" key="4">
    <source>
        <dbReference type="ARBA" id="ARBA00023125"/>
    </source>
</evidence>
<evidence type="ECO:0000313" key="8">
    <source>
        <dbReference type="EMBL" id="KAH7973023.1"/>
    </source>
</evidence>
<keyword evidence="3" id="KW-0862">Zinc</keyword>
<organism evidence="8 9">
    <name type="scientific">Rhipicephalus sanguineus</name>
    <name type="common">Brown dog tick</name>
    <name type="synonym">Ixodes sanguineus</name>
    <dbReference type="NCBI Taxonomy" id="34632"/>
    <lineage>
        <taxon>Eukaryota</taxon>
        <taxon>Metazoa</taxon>
        <taxon>Ecdysozoa</taxon>
        <taxon>Arthropoda</taxon>
        <taxon>Chelicerata</taxon>
        <taxon>Arachnida</taxon>
        <taxon>Acari</taxon>
        <taxon>Parasitiformes</taxon>
        <taxon>Ixodida</taxon>
        <taxon>Ixodoidea</taxon>
        <taxon>Ixodidae</taxon>
        <taxon>Rhipicephalinae</taxon>
        <taxon>Rhipicephalus</taxon>
        <taxon>Rhipicephalus</taxon>
    </lineage>
</organism>